<proteinExistence type="predicted"/>
<dbReference type="OrthoDB" id="10552622at2759"/>
<evidence type="ECO:0000256" key="1">
    <source>
        <dbReference type="SAM" id="SignalP"/>
    </source>
</evidence>
<organism evidence="2 3">
    <name type="scientific">Frankliniella occidentalis</name>
    <name type="common">Western flower thrips</name>
    <name type="synonym">Euthrips occidentalis</name>
    <dbReference type="NCBI Taxonomy" id="133901"/>
    <lineage>
        <taxon>Eukaryota</taxon>
        <taxon>Metazoa</taxon>
        <taxon>Ecdysozoa</taxon>
        <taxon>Arthropoda</taxon>
        <taxon>Hexapoda</taxon>
        <taxon>Insecta</taxon>
        <taxon>Pterygota</taxon>
        <taxon>Neoptera</taxon>
        <taxon>Paraneoptera</taxon>
        <taxon>Thysanoptera</taxon>
        <taxon>Terebrantia</taxon>
        <taxon>Thripoidea</taxon>
        <taxon>Thripidae</taxon>
        <taxon>Frankliniella</taxon>
    </lineage>
</organism>
<dbReference type="RefSeq" id="XP_026289065.1">
    <property type="nucleotide sequence ID" value="XM_026433280.2"/>
</dbReference>
<keyword evidence="2" id="KW-1185">Reference proteome</keyword>
<protein>
    <submittedName>
        <fullName evidence="3">Uncharacterized protein LOC113214032 isoform X1</fullName>
    </submittedName>
</protein>
<reference evidence="3" key="1">
    <citation type="submission" date="2025-08" db="UniProtKB">
        <authorList>
            <consortium name="RefSeq"/>
        </authorList>
    </citation>
    <scope>IDENTIFICATION</scope>
    <source>
        <tissue evidence="3">Whole organism</tissue>
    </source>
</reference>
<accession>A0A6J1TBL9</accession>
<name>A0A6J1TBL9_FRAOC</name>
<feature type="signal peptide" evidence="1">
    <location>
        <begin position="1"/>
        <end position="21"/>
    </location>
</feature>
<dbReference type="GeneID" id="113214032"/>
<evidence type="ECO:0000313" key="2">
    <source>
        <dbReference type="Proteomes" id="UP000504606"/>
    </source>
</evidence>
<feature type="chain" id="PRO_5026921135" evidence="1">
    <location>
        <begin position="22"/>
        <end position="351"/>
    </location>
</feature>
<dbReference type="Proteomes" id="UP000504606">
    <property type="component" value="Unplaced"/>
</dbReference>
<evidence type="ECO:0000313" key="3">
    <source>
        <dbReference type="RefSeq" id="XP_026289065.1"/>
    </source>
</evidence>
<sequence>MHACTWFFLFLILPVPLAVRAAGARLRSARSASPSCFSALFSRLIPPALLPHHYHLVQPHQHPAHLCRGGPGHTHMLPSPWPLAPTSPAPTPLGFQGMTVFRPPSFQGFLGFPPPGSQGPPPGGYNVFQGLQGLQVPALGLQGLQGTRGFQGFQGFQFASTGDVSWARFAVDLDRWFEDTFEAERVFVRQADEAVKRHWETTVAQEKLASLWELMRCAQMLQCDADKHLDFVGCVLSEVEHYLSFLEVAEQVEVPVLSSNEKFDLYCMVLRMSRCLLTAREQVVDLAALVNSATKTQMEQLVNVLDSQAHAQTRILSLEAKLQNSIDVVNDLLRQVKKHTNDMCWPIAYCC</sequence>
<dbReference type="AlphaFoldDB" id="A0A6J1TBL9"/>
<gene>
    <name evidence="3" type="primary">LOC113214032</name>
</gene>
<dbReference type="KEGG" id="foc:113214032"/>
<keyword evidence="1" id="KW-0732">Signal</keyword>